<dbReference type="CDD" id="cd00361">
    <property type="entry name" value="arom_aa_hydroxylase"/>
    <property type="match status" value="1"/>
</dbReference>
<organism evidence="15">
    <name type="scientific">Roseihalotalea indica</name>
    <dbReference type="NCBI Taxonomy" id="2867963"/>
    <lineage>
        <taxon>Bacteria</taxon>
        <taxon>Pseudomonadati</taxon>
        <taxon>Bacteroidota</taxon>
        <taxon>Cytophagia</taxon>
        <taxon>Cytophagales</taxon>
        <taxon>Catalimonadaceae</taxon>
        <taxon>Roseihalotalea</taxon>
    </lineage>
</organism>
<comment type="pathway">
    <text evidence="3">Amino-acid degradation; L-phenylalanine degradation; acetoacetate and fumarate from L-phenylalanine: step 1/6.</text>
</comment>
<dbReference type="AlphaFoldDB" id="A0AA49PZ45"/>
<evidence type="ECO:0000256" key="1">
    <source>
        <dbReference type="ARBA" id="ARBA00001060"/>
    </source>
</evidence>
<keyword evidence="9 13" id="KW-0408">Iron</keyword>
<feature type="binding site" evidence="13">
    <location>
        <position position="115"/>
    </location>
    <ligand>
        <name>Fe cation</name>
        <dbReference type="ChEBI" id="CHEBI:24875"/>
    </ligand>
</feature>
<evidence type="ECO:0000256" key="7">
    <source>
        <dbReference type="ARBA" id="ARBA00022723"/>
    </source>
</evidence>
<evidence type="ECO:0000259" key="14">
    <source>
        <dbReference type="PROSITE" id="PS51410"/>
    </source>
</evidence>
<comment type="cofactor">
    <cofactor evidence="2 13">
        <name>Fe(2+)</name>
        <dbReference type="ChEBI" id="CHEBI:29033"/>
    </cofactor>
</comment>
<gene>
    <name evidence="15" type="ORF">K4G66_14895</name>
</gene>
<keyword evidence="8 15" id="KW-0560">Oxidoreductase</keyword>
<dbReference type="Pfam" id="PF00351">
    <property type="entry name" value="Biopterin_H"/>
    <property type="match status" value="1"/>
</dbReference>
<dbReference type="SUPFAM" id="SSF56534">
    <property type="entry name" value="Aromatic aminoacid monoxygenases, catalytic and oligomerization domains"/>
    <property type="match status" value="1"/>
</dbReference>
<dbReference type="GO" id="GO:0005506">
    <property type="term" value="F:iron ion binding"/>
    <property type="evidence" value="ECO:0007669"/>
    <property type="project" value="InterPro"/>
</dbReference>
<proteinExistence type="inferred from homology"/>
<dbReference type="InterPro" id="IPR001273">
    <property type="entry name" value="ArAA_hydroxylase"/>
</dbReference>
<dbReference type="InterPro" id="IPR018301">
    <property type="entry name" value="ArAA_hydroxylase_Fe/CU_BS"/>
</dbReference>
<feature type="binding site" evidence="13">
    <location>
        <position position="157"/>
    </location>
    <ligand>
        <name>Fe cation</name>
        <dbReference type="ChEBI" id="CHEBI:24875"/>
    </ligand>
</feature>
<evidence type="ECO:0000256" key="12">
    <source>
        <dbReference type="ARBA" id="ARBA00029922"/>
    </source>
</evidence>
<dbReference type="InterPro" id="IPR036329">
    <property type="entry name" value="Aro-AA_hydroxylase_C_sf"/>
</dbReference>
<dbReference type="NCBIfam" id="NF008877">
    <property type="entry name" value="PRK11913.1-2"/>
    <property type="match status" value="1"/>
</dbReference>
<dbReference type="Gene3D" id="1.10.800.10">
    <property type="entry name" value="Aromatic amino acid hydroxylase"/>
    <property type="match status" value="1"/>
</dbReference>
<dbReference type="InterPro" id="IPR036951">
    <property type="entry name" value="ArAA_hydroxylase_sf"/>
</dbReference>
<dbReference type="InterPro" id="IPR019774">
    <property type="entry name" value="Aromatic-AA_hydroxylase_C"/>
</dbReference>
<evidence type="ECO:0000256" key="11">
    <source>
        <dbReference type="ARBA" id="ARBA00023232"/>
    </source>
</evidence>
<feature type="domain" description="Biopterin-dependent aromatic amino acid hydroxylase family profile" evidence="14">
    <location>
        <begin position="1"/>
        <end position="248"/>
    </location>
</feature>
<reference evidence="15" key="1">
    <citation type="journal article" date="2023" name="Comput. Struct. Biotechnol. J.">
        <title>Discovery of a novel marine Bacteroidetes with a rich repertoire of carbohydrate-active enzymes.</title>
        <authorList>
            <person name="Chen B."/>
            <person name="Liu G."/>
            <person name="Chen Q."/>
            <person name="Wang H."/>
            <person name="Liu L."/>
            <person name="Tang K."/>
        </authorList>
    </citation>
    <scope>NUCLEOTIDE SEQUENCE</scope>
    <source>
        <strain evidence="15">TK19036</strain>
    </source>
</reference>
<feature type="binding site" evidence="13">
    <location>
        <position position="110"/>
    </location>
    <ligand>
        <name>Fe cation</name>
        <dbReference type="ChEBI" id="CHEBI:24875"/>
    </ligand>
</feature>
<keyword evidence="7 13" id="KW-0479">Metal-binding</keyword>
<keyword evidence="10" id="KW-0503">Monooxygenase</keyword>
<dbReference type="PRINTS" id="PR00372">
    <property type="entry name" value="FYWHYDRXLASE"/>
</dbReference>
<reference evidence="15" key="2">
    <citation type="journal article" date="2024" name="Antonie Van Leeuwenhoek">
        <title>Roseihalotalea indica gen. nov., sp. nov., a halophilic Bacteroidetes from mesopelagic Southwest Indian Ocean with higher carbohydrate metabolic potential.</title>
        <authorList>
            <person name="Chen B."/>
            <person name="Zhang M."/>
            <person name="Lin D."/>
            <person name="Ye J."/>
            <person name="Tang K."/>
        </authorList>
    </citation>
    <scope>NUCLEOTIDE SEQUENCE</scope>
    <source>
        <strain evidence="15">TK19036</strain>
    </source>
</reference>
<evidence type="ECO:0000256" key="5">
    <source>
        <dbReference type="ARBA" id="ARBA00011995"/>
    </source>
</evidence>
<evidence type="ECO:0000256" key="13">
    <source>
        <dbReference type="PIRSR" id="PIRSR601273-2"/>
    </source>
</evidence>
<protein>
    <recommendedName>
        <fullName evidence="6">Phenylalanine-4-hydroxylase</fullName>
        <ecNumber evidence="5">1.14.16.1</ecNumber>
    </recommendedName>
    <alternativeName>
        <fullName evidence="12">Phe-4-monooxygenase</fullName>
    </alternativeName>
</protein>
<dbReference type="InterPro" id="IPR005960">
    <property type="entry name" value="Phe-4-hydroxylase_mono"/>
</dbReference>
<dbReference type="EMBL" id="CP120682">
    <property type="protein sequence ID" value="WKN39979.1"/>
    <property type="molecule type" value="Genomic_DNA"/>
</dbReference>
<evidence type="ECO:0000256" key="6">
    <source>
        <dbReference type="ARBA" id="ARBA00020276"/>
    </source>
</evidence>
<evidence type="ECO:0000256" key="2">
    <source>
        <dbReference type="ARBA" id="ARBA00001954"/>
    </source>
</evidence>
<comment type="catalytic activity">
    <reaction evidence="1">
        <text>(6R)-L-erythro-5,6,7,8-tetrahydrobiopterin + L-phenylalanine + O2 = (4aS,6R)-4a-hydroxy-L-erythro-5,6,7,8-tetrahydrobiopterin + L-tyrosine</text>
        <dbReference type="Rhea" id="RHEA:20273"/>
        <dbReference type="ChEBI" id="CHEBI:15379"/>
        <dbReference type="ChEBI" id="CHEBI:15642"/>
        <dbReference type="ChEBI" id="CHEBI:58095"/>
        <dbReference type="ChEBI" id="CHEBI:58315"/>
        <dbReference type="ChEBI" id="CHEBI:59560"/>
        <dbReference type="EC" id="1.14.16.1"/>
    </reaction>
</comment>
<evidence type="ECO:0000256" key="10">
    <source>
        <dbReference type="ARBA" id="ARBA00023033"/>
    </source>
</evidence>
<dbReference type="PANTHER" id="PTHR11473:SF24">
    <property type="entry name" value="PHENYLALANINE-4-HYDROXYLASE"/>
    <property type="match status" value="1"/>
</dbReference>
<evidence type="ECO:0000313" key="15">
    <source>
        <dbReference type="EMBL" id="WKN39979.1"/>
    </source>
</evidence>
<evidence type="ECO:0000256" key="3">
    <source>
        <dbReference type="ARBA" id="ARBA00005088"/>
    </source>
</evidence>
<evidence type="ECO:0000256" key="8">
    <source>
        <dbReference type="ARBA" id="ARBA00023002"/>
    </source>
</evidence>
<sequence length="248" mass="29022">MRQEYNNYTPEDFKVWKLLYERQIVNLPQAASQAYLDGLKKIHFTADKIPNFDETNKELLQLTGWQIHVVPGLIDDDKFFQLLANRKFPSSTWLRQLSQLDYLEEPDMFHDVFGHVPVLTNQSFVDYLQELSKIALRYIDNPWAIHLISRIYWFTVEFGLIRENGNVRIYGAGILSSAGETKYSLSDEATHYPYDVAHIMGTAYRKDVFQKQYFVVDSYEQLFHSTDQIEEYLQSHADKPEADFAASV</sequence>
<dbReference type="PROSITE" id="PS51410">
    <property type="entry name" value="BH4_AAA_HYDROXYL_2"/>
    <property type="match status" value="1"/>
</dbReference>
<dbReference type="GO" id="GO:0006559">
    <property type="term" value="P:L-phenylalanine catabolic process"/>
    <property type="evidence" value="ECO:0007669"/>
    <property type="project" value="UniProtKB-KW"/>
</dbReference>
<dbReference type="NCBIfam" id="TIGR01267">
    <property type="entry name" value="Phe4hydrox_mono"/>
    <property type="match status" value="1"/>
</dbReference>
<dbReference type="PROSITE" id="PS00367">
    <property type="entry name" value="BH4_AAA_HYDROXYL_1"/>
    <property type="match status" value="1"/>
</dbReference>
<dbReference type="EC" id="1.14.16.1" evidence="5"/>
<keyword evidence="11" id="KW-0585">Phenylalanine catabolism</keyword>
<name>A0AA49PZ45_9BACT</name>
<comment type="similarity">
    <text evidence="4">Belongs to the biopterin-dependent aromatic amino acid hydroxylase family.</text>
</comment>
<dbReference type="PANTHER" id="PTHR11473">
    <property type="entry name" value="AROMATIC AMINO ACID HYDROXYLASE"/>
    <property type="match status" value="1"/>
</dbReference>
<accession>A0AA49PZ45</accession>
<evidence type="ECO:0000256" key="9">
    <source>
        <dbReference type="ARBA" id="ARBA00023004"/>
    </source>
</evidence>
<evidence type="ECO:0000256" key="4">
    <source>
        <dbReference type="ARBA" id="ARBA00009712"/>
    </source>
</evidence>
<dbReference type="GO" id="GO:0004505">
    <property type="term" value="F:phenylalanine 4-monooxygenase activity"/>
    <property type="evidence" value="ECO:0007669"/>
    <property type="project" value="UniProtKB-EC"/>
</dbReference>